<keyword evidence="1" id="KW-0812">Transmembrane</keyword>
<dbReference type="EMBL" id="CM004472">
    <property type="protein sequence ID" value="OCT84547.1"/>
    <property type="molecule type" value="Genomic_DNA"/>
</dbReference>
<reference evidence="3" key="1">
    <citation type="journal article" date="2016" name="Nature">
        <title>Genome evolution in the allotetraploid frog Xenopus laevis.</title>
        <authorList>
            <person name="Session A.M."/>
            <person name="Uno Y."/>
            <person name="Kwon T."/>
            <person name="Chapman J.A."/>
            <person name="Toyoda A."/>
            <person name="Takahashi S."/>
            <person name="Fukui A."/>
            <person name="Hikosaka A."/>
            <person name="Suzuki A."/>
            <person name="Kondo M."/>
            <person name="van Heeringen S.J."/>
            <person name="Quigley I."/>
            <person name="Heinz S."/>
            <person name="Ogino H."/>
            <person name="Ochi H."/>
            <person name="Hellsten U."/>
            <person name="Lyons J.B."/>
            <person name="Simakov O."/>
            <person name="Putnam N."/>
            <person name="Stites J."/>
            <person name="Kuroki Y."/>
            <person name="Tanaka T."/>
            <person name="Michiue T."/>
            <person name="Watanabe M."/>
            <person name="Bogdanovic O."/>
            <person name="Lister R."/>
            <person name="Georgiou G."/>
            <person name="Paranjpe S.S."/>
            <person name="van Kruijsbergen I."/>
            <person name="Shu S."/>
            <person name="Carlson J."/>
            <person name="Kinoshita T."/>
            <person name="Ohta Y."/>
            <person name="Mawaribuchi S."/>
            <person name="Jenkins J."/>
            <person name="Grimwood J."/>
            <person name="Schmutz J."/>
            <person name="Mitros T."/>
            <person name="Mozaffari S.V."/>
            <person name="Suzuki Y."/>
            <person name="Haramoto Y."/>
            <person name="Yamamoto T.S."/>
            <person name="Takagi C."/>
            <person name="Heald R."/>
            <person name="Miller K."/>
            <person name="Haudenschild C."/>
            <person name="Kitzman J."/>
            <person name="Nakayama T."/>
            <person name="Izutsu Y."/>
            <person name="Robert J."/>
            <person name="Fortriede J."/>
            <person name="Burns K."/>
            <person name="Lotay V."/>
            <person name="Karimi K."/>
            <person name="Yasuoka Y."/>
            <person name="Dichmann D.S."/>
            <person name="Flajnik M.F."/>
            <person name="Houston D.W."/>
            <person name="Shendure J."/>
            <person name="DuPasquier L."/>
            <person name="Vize P.D."/>
            <person name="Zorn A.M."/>
            <person name="Ito M."/>
            <person name="Marcotte E.M."/>
            <person name="Wallingford J.B."/>
            <person name="Ito Y."/>
            <person name="Asashima M."/>
            <person name="Ueno N."/>
            <person name="Matsuda Y."/>
            <person name="Veenstra G.J."/>
            <person name="Fujiyama A."/>
            <person name="Harland R.M."/>
            <person name="Taira M."/>
            <person name="Rokhsar D.S."/>
        </authorList>
    </citation>
    <scope>NUCLEOTIDE SEQUENCE [LARGE SCALE GENOMIC DNA]</scope>
    <source>
        <strain evidence="3">J</strain>
    </source>
</reference>
<accession>A0A974D3Q3</accession>
<organism evidence="2 3">
    <name type="scientific">Xenopus laevis</name>
    <name type="common">African clawed frog</name>
    <dbReference type="NCBI Taxonomy" id="8355"/>
    <lineage>
        <taxon>Eukaryota</taxon>
        <taxon>Metazoa</taxon>
        <taxon>Chordata</taxon>
        <taxon>Craniata</taxon>
        <taxon>Vertebrata</taxon>
        <taxon>Euteleostomi</taxon>
        <taxon>Amphibia</taxon>
        <taxon>Batrachia</taxon>
        <taxon>Anura</taxon>
        <taxon>Pipoidea</taxon>
        <taxon>Pipidae</taxon>
        <taxon>Xenopodinae</taxon>
        <taxon>Xenopus</taxon>
        <taxon>Xenopus</taxon>
    </lineage>
</organism>
<evidence type="ECO:0000313" key="3">
    <source>
        <dbReference type="Proteomes" id="UP000694892"/>
    </source>
</evidence>
<dbReference type="Proteomes" id="UP000694892">
    <property type="component" value="Chromosome 4L"/>
</dbReference>
<proteinExistence type="predicted"/>
<evidence type="ECO:0000256" key="1">
    <source>
        <dbReference type="SAM" id="Phobius"/>
    </source>
</evidence>
<gene>
    <name evidence="2" type="ORF">XELAEV_18022700mg</name>
</gene>
<feature type="transmembrane region" description="Helical" evidence="1">
    <location>
        <begin position="6"/>
        <end position="25"/>
    </location>
</feature>
<dbReference type="AlphaFoldDB" id="A0A974D3Q3"/>
<keyword evidence="1" id="KW-1133">Transmembrane helix</keyword>
<evidence type="ECO:0000313" key="2">
    <source>
        <dbReference type="EMBL" id="OCT84547.1"/>
    </source>
</evidence>
<name>A0A974D3Q3_XENLA</name>
<keyword evidence="1" id="KW-0472">Membrane</keyword>
<sequence length="73" mass="8797">MCNFAFYTKHTIILFHLSSLTIFVLPKHQYRLKGLVLTEYITVYINEAILVILCFFLHSRIVKFKRLSLFYEH</sequence>
<feature type="transmembrane region" description="Helical" evidence="1">
    <location>
        <begin position="37"/>
        <end position="58"/>
    </location>
</feature>
<protein>
    <submittedName>
        <fullName evidence="2">Uncharacterized protein</fullName>
    </submittedName>
</protein>